<name>A0A5C8ZL90_9GAMM</name>
<sequence>MNPSHITQLLRFIERHPRLVVLTGAGISAASGIPTYRDHLGNWLHSAPITHQAFVGDEQARRRYWTRSLAGWPPVRDARPNRAHLALASLERAGVVSLLITQNVDRLHQRAGSVQVVDLHGRIDQVRCLACGDTRPRELLQRQFALAGHHPPRVVMATRPDGDADTADSDGKEAVEPPRCGHCGGIIMPDVVFFGGSVPAPTVDRCRAALTDADALLVVGSSLQVYSGFRFCRYARAAGKGLALLNPGQTRADALADLRLHADCAPVLGAVAEALAPGVQAYVP</sequence>
<dbReference type="InterPro" id="IPR003000">
    <property type="entry name" value="Sirtuin"/>
</dbReference>
<dbReference type="InterPro" id="IPR050134">
    <property type="entry name" value="NAD-dep_sirtuin_deacylases"/>
</dbReference>
<keyword evidence="2" id="KW-0808">Transferase</keyword>
<keyword evidence="3" id="KW-0520">NAD</keyword>
<dbReference type="PANTHER" id="PTHR11085:SF10">
    <property type="entry name" value="NAD-DEPENDENT PROTEIN DEACYLASE SIRTUIN-5, MITOCHONDRIAL-RELATED"/>
    <property type="match status" value="1"/>
</dbReference>
<dbReference type="AlphaFoldDB" id="A0A5C8ZL90"/>
<proteinExistence type="predicted"/>
<keyword evidence="7" id="KW-1185">Reference proteome</keyword>
<comment type="caution">
    <text evidence="6">The sequence shown here is derived from an EMBL/GenBank/DDBJ whole genome shotgun (WGS) entry which is preliminary data.</text>
</comment>
<dbReference type="Gene3D" id="3.30.1600.10">
    <property type="entry name" value="SIR2/SIRT2 'Small Domain"/>
    <property type="match status" value="1"/>
</dbReference>
<dbReference type="Gene3D" id="3.40.50.1220">
    <property type="entry name" value="TPP-binding domain"/>
    <property type="match status" value="1"/>
</dbReference>
<evidence type="ECO:0000313" key="7">
    <source>
        <dbReference type="Proteomes" id="UP000321933"/>
    </source>
</evidence>
<dbReference type="InterPro" id="IPR026590">
    <property type="entry name" value="Ssirtuin_cat_dom"/>
</dbReference>
<feature type="active site" description="Proton acceptor" evidence="4">
    <location>
        <position position="120"/>
    </location>
</feature>
<feature type="domain" description="Deacetylase sirtuin-type" evidence="5">
    <location>
        <begin position="1"/>
        <end position="284"/>
    </location>
</feature>
<organism evidence="6 7">
    <name type="scientific">Parahaliea aestuarii</name>
    <dbReference type="NCBI Taxonomy" id="1852021"/>
    <lineage>
        <taxon>Bacteria</taxon>
        <taxon>Pseudomonadati</taxon>
        <taxon>Pseudomonadota</taxon>
        <taxon>Gammaproteobacteria</taxon>
        <taxon>Cellvibrionales</taxon>
        <taxon>Halieaceae</taxon>
        <taxon>Parahaliea</taxon>
    </lineage>
</organism>
<dbReference type="InterPro" id="IPR029035">
    <property type="entry name" value="DHS-like_NAD/FAD-binding_dom"/>
</dbReference>
<dbReference type="Proteomes" id="UP000321933">
    <property type="component" value="Unassembled WGS sequence"/>
</dbReference>
<dbReference type="EMBL" id="VRYZ01000009">
    <property type="protein sequence ID" value="TXS89346.1"/>
    <property type="molecule type" value="Genomic_DNA"/>
</dbReference>
<dbReference type="SUPFAM" id="SSF52467">
    <property type="entry name" value="DHS-like NAD/FAD-binding domain"/>
    <property type="match status" value="1"/>
</dbReference>
<keyword evidence="4" id="KW-0862">Zinc</keyword>
<dbReference type="GO" id="GO:0017136">
    <property type="term" value="F:histone deacetylase activity, NAD-dependent"/>
    <property type="evidence" value="ECO:0007669"/>
    <property type="project" value="TreeGrafter"/>
</dbReference>
<feature type="binding site" evidence="4">
    <location>
        <position position="183"/>
    </location>
    <ligand>
        <name>Zn(2+)</name>
        <dbReference type="ChEBI" id="CHEBI:29105"/>
    </ligand>
</feature>
<dbReference type="RefSeq" id="WP_148065708.1">
    <property type="nucleotide sequence ID" value="NZ_VRYZ01000009.1"/>
</dbReference>
<keyword evidence="4" id="KW-0479">Metal-binding</keyword>
<gene>
    <name evidence="6" type="ORF">FVW59_17665</name>
</gene>
<dbReference type="OrthoDB" id="9800582at2"/>
<dbReference type="InterPro" id="IPR026591">
    <property type="entry name" value="Sirtuin_cat_small_dom_sf"/>
</dbReference>
<dbReference type="EC" id="2.3.1.286" evidence="1"/>
<evidence type="ECO:0000256" key="2">
    <source>
        <dbReference type="ARBA" id="ARBA00022679"/>
    </source>
</evidence>
<evidence type="ECO:0000259" key="5">
    <source>
        <dbReference type="PROSITE" id="PS50305"/>
    </source>
</evidence>
<dbReference type="Pfam" id="PF02146">
    <property type="entry name" value="SIR2"/>
    <property type="match status" value="1"/>
</dbReference>
<dbReference type="PANTHER" id="PTHR11085">
    <property type="entry name" value="NAD-DEPENDENT PROTEIN DEACYLASE SIRTUIN-5, MITOCHONDRIAL-RELATED"/>
    <property type="match status" value="1"/>
</dbReference>
<dbReference type="GO" id="GO:0046872">
    <property type="term" value="F:metal ion binding"/>
    <property type="evidence" value="ECO:0007669"/>
    <property type="project" value="UniProtKB-KW"/>
</dbReference>
<feature type="binding site" evidence="4">
    <location>
        <position position="128"/>
    </location>
    <ligand>
        <name>Zn(2+)</name>
        <dbReference type="ChEBI" id="CHEBI:29105"/>
    </ligand>
</feature>
<dbReference type="GO" id="GO:0070403">
    <property type="term" value="F:NAD+ binding"/>
    <property type="evidence" value="ECO:0007669"/>
    <property type="project" value="InterPro"/>
</dbReference>
<evidence type="ECO:0000313" key="6">
    <source>
        <dbReference type="EMBL" id="TXS89346.1"/>
    </source>
</evidence>
<feature type="binding site" evidence="4">
    <location>
        <position position="131"/>
    </location>
    <ligand>
        <name>Zn(2+)</name>
        <dbReference type="ChEBI" id="CHEBI:29105"/>
    </ligand>
</feature>
<evidence type="ECO:0000256" key="3">
    <source>
        <dbReference type="ARBA" id="ARBA00023027"/>
    </source>
</evidence>
<evidence type="ECO:0000256" key="1">
    <source>
        <dbReference type="ARBA" id="ARBA00012928"/>
    </source>
</evidence>
<reference evidence="6 7" key="1">
    <citation type="submission" date="2019-08" db="EMBL/GenBank/DDBJ databases">
        <title>Parahaliea maris sp. nov., isolated from the surface seawater.</title>
        <authorList>
            <person name="Liu Y."/>
        </authorList>
    </citation>
    <scope>NUCLEOTIDE SEQUENCE [LARGE SCALE GENOMIC DNA]</scope>
    <source>
        <strain evidence="6 7">S2-26</strain>
    </source>
</reference>
<feature type="binding site" evidence="4">
    <location>
        <position position="180"/>
    </location>
    <ligand>
        <name>Zn(2+)</name>
        <dbReference type="ChEBI" id="CHEBI:29105"/>
    </ligand>
</feature>
<evidence type="ECO:0000256" key="4">
    <source>
        <dbReference type="PROSITE-ProRule" id="PRU00236"/>
    </source>
</evidence>
<accession>A0A5C8ZL90</accession>
<dbReference type="PROSITE" id="PS50305">
    <property type="entry name" value="SIRTUIN"/>
    <property type="match status" value="1"/>
</dbReference>
<dbReference type="NCBIfam" id="NF003738">
    <property type="entry name" value="PRK05333.1"/>
    <property type="match status" value="1"/>
</dbReference>
<protein>
    <recommendedName>
        <fullName evidence="1">protein acetyllysine N-acetyltransferase</fullName>
        <ecNumber evidence="1">2.3.1.286</ecNumber>
    </recommendedName>
</protein>